<keyword evidence="1" id="KW-0812">Transmembrane</keyword>
<dbReference type="Proteomes" id="UP000664203">
    <property type="component" value="Unassembled WGS sequence"/>
</dbReference>
<organism evidence="3 4">
    <name type="scientific">Alectoria fallacina</name>
    <dbReference type="NCBI Taxonomy" id="1903189"/>
    <lineage>
        <taxon>Eukaryota</taxon>
        <taxon>Fungi</taxon>
        <taxon>Dikarya</taxon>
        <taxon>Ascomycota</taxon>
        <taxon>Pezizomycotina</taxon>
        <taxon>Lecanoromycetes</taxon>
        <taxon>OSLEUM clade</taxon>
        <taxon>Lecanoromycetidae</taxon>
        <taxon>Lecanorales</taxon>
        <taxon>Lecanorineae</taxon>
        <taxon>Parmeliaceae</taxon>
        <taxon>Alectoria</taxon>
    </lineage>
</organism>
<dbReference type="SUPFAM" id="SSF53474">
    <property type="entry name" value="alpha/beta-Hydrolases"/>
    <property type="match status" value="1"/>
</dbReference>
<evidence type="ECO:0000256" key="1">
    <source>
        <dbReference type="SAM" id="Phobius"/>
    </source>
</evidence>
<dbReference type="EMBL" id="CAJPDR010000013">
    <property type="protein sequence ID" value="CAF9905828.1"/>
    <property type="molecule type" value="Genomic_DNA"/>
</dbReference>
<feature type="domain" description="AB hydrolase-1" evidence="2">
    <location>
        <begin position="124"/>
        <end position="237"/>
    </location>
</feature>
<accession>A0A8H3I5S7</accession>
<evidence type="ECO:0000259" key="2">
    <source>
        <dbReference type="Pfam" id="PF00561"/>
    </source>
</evidence>
<comment type="caution">
    <text evidence="3">The sequence shown here is derived from an EMBL/GenBank/DDBJ whole genome shotgun (WGS) entry which is preliminary data.</text>
</comment>
<keyword evidence="4" id="KW-1185">Reference proteome</keyword>
<keyword evidence="1" id="KW-0472">Membrane</keyword>
<proteinExistence type="predicted"/>
<evidence type="ECO:0000313" key="4">
    <source>
        <dbReference type="Proteomes" id="UP000664203"/>
    </source>
</evidence>
<gene>
    <name evidence="3" type="ORF">ALECFALPRED_001358</name>
</gene>
<dbReference type="AlphaFoldDB" id="A0A8H3I5S7"/>
<dbReference type="PANTHER" id="PTHR12277">
    <property type="entry name" value="ALPHA/BETA HYDROLASE DOMAIN-CONTAINING PROTEIN"/>
    <property type="match status" value="1"/>
</dbReference>
<dbReference type="Gene3D" id="3.40.50.1820">
    <property type="entry name" value="alpha/beta hydrolase"/>
    <property type="match status" value="1"/>
</dbReference>
<dbReference type="Pfam" id="PF00561">
    <property type="entry name" value="Abhydrolase_1"/>
    <property type="match status" value="1"/>
</dbReference>
<dbReference type="InterPro" id="IPR000073">
    <property type="entry name" value="AB_hydrolase_1"/>
</dbReference>
<name>A0A8H3I5S7_9LECA</name>
<keyword evidence="1" id="KW-1133">Transmembrane helix</keyword>
<sequence length="404" mass="44957">MVLTPLVKFLGIAIAISTLTYFGILSLMIAFPVLQSYLFYLHRVTQTWFKDLNVPEQFGFLHNQVTPFFISTVDGERLHAWHILPLGLYRRHQDELLAQPSGLTGDMTSRLALQLLRDDPEARLVIYFHGTAGTLASGYRANCYRNLYSCAPDKIHVIAADYRGYGYSSGIPSEKGLLIDAISLVDWAMQIAGVPPSRIVIFGQSLGSAVAISLSHHFAFHAPPVSFAGMVLVASFSDVATLMATYRIGGIIPVLSPLAYFPRLLSFFNSFLASTWLSKDRIAQFVKLNEDDGAGRRKYHITLIHAEDDTVISFSHTEVLFWHAVSATSPLGKSCEELEREKLTLKTNLGAGGWSVEWRTERGVIREEIIKYGEHDKLMAYPTIGIAVLRAFRAADPTFGTLIR</sequence>
<feature type="transmembrane region" description="Helical" evidence="1">
    <location>
        <begin position="12"/>
        <end position="34"/>
    </location>
</feature>
<reference evidence="3" key="1">
    <citation type="submission" date="2021-03" db="EMBL/GenBank/DDBJ databases">
        <authorList>
            <person name="Tagirdzhanova G."/>
        </authorList>
    </citation>
    <scope>NUCLEOTIDE SEQUENCE</scope>
</reference>
<dbReference type="OrthoDB" id="446723at2759"/>
<dbReference type="InterPro" id="IPR029058">
    <property type="entry name" value="AB_hydrolase_fold"/>
</dbReference>
<dbReference type="PANTHER" id="PTHR12277:SF81">
    <property type="entry name" value="PROTEIN ABHD13"/>
    <property type="match status" value="1"/>
</dbReference>
<protein>
    <recommendedName>
        <fullName evidence="2">AB hydrolase-1 domain-containing protein</fullName>
    </recommendedName>
</protein>
<evidence type="ECO:0000313" key="3">
    <source>
        <dbReference type="EMBL" id="CAF9905828.1"/>
    </source>
</evidence>